<reference evidence="3" key="1">
    <citation type="journal article" date="2014" name="Proc. Natl. Acad. Sci. U.S.A.">
        <title>Extensive sampling of basidiomycete genomes demonstrates inadequacy of the white-rot/brown-rot paradigm for wood decay fungi.</title>
        <authorList>
            <person name="Riley R."/>
            <person name="Salamov A.A."/>
            <person name="Brown D.W."/>
            <person name="Nagy L.G."/>
            <person name="Floudas D."/>
            <person name="Held B.W."/>
            <person name="Levasseur A."/>
            <person name="Lombard V."/>
            <person name="Morin E."/>
            <person name="Otillar R."/>
            <person name="Lindquist E.A."/>
            <person name="Sun H."/>
            <person name="LaButti K.M."/>
            <person name="Schmutz J."/>
            <person name="Jabbour D."/>
            <person name="Luo H."/>
            <person name="Baker S.E."/>
            <person name="Pisabarro A.G."/>
            <person name="Walton J.D."/>
            <person name="Blanchette R.A."/>
            <person name="Henrissat B."/>
            <person name="Martin F."/>
            <person name="Cullen D."/>
            <person name="Hibbett D.S."/>
            <person name="Grigoriev I.V."/>
        </authorList>
    </citation>
    <scope>NUCLEOTIDE SEQUENCE [LARGE SCALE GENOMIC DNA]</scope>
    <source>
        <strain evidence="3">CBS 339.88</strain>
    </source>
</reference>
<evidence type="ECO:0000313" key="2">
    <source>
        <dbReference type="EMBL" id="KDR78850.1"/>
    </source>
</evidence>
<feature type="compositionally biased region" description="Polar residues" evidence="1">
    <location>
        <begin position="1"/>
        <end position="27"/>
    </location>
</feature>
<evidence type="ECO:0000256" key="1">
    <source>
        <dbReference type="SAM" id="MobiDB-lite"/>
    </source>
</evidence>
<dbReference type="HOGENOM" id="CLU_3014306_0_0_1"/>
<protein>
    <submittedName>
        <fullName evidence="2">Uncharacterized protein</fullName>
    </submittedName>
</protein>
<feature type="region of interest" description="Disordered" evidence="1">
    <location>
        <begin position="1"/>
        <end position="31"/>
    </location>
</feature>
<proteinExistence type="predicted"/>
<name>A0A067T6N2_GALM3</name>
<dbReference type="EMBL" id="KL142374">
    <property type="protein sequence ID" value="KDR78850.1"/>
    <property type="molecule type" value="Genomic_DNA"/>
</dbReference>
<evidence type="ECO:0000313" key="3">
    <source>
        <dbReference type="Proteomes" id="UP000027222"/>
    </source>
</evidence>
<organism evidence="2 3">
    <name type="scientific">Galerina marginata (strain CBS 339.88)</name>
    <dbReference type="NCBI Taxonomy" id="685588"/>
    <lineage>
        <taxon>Eukaryota</taxon>
        <taxon>Fungi</taxon>
        <taxon>Dikarya</taxon>
        <taxon>Basidiomycota</taxon>
        <taxon>Agaricomycotina</taxon>
        <taxon>Agaricomycetes</taxon>
        <taxon>Agaricomycetidae</taxon>
        <taxon>Agaricales</taxon>
        <taxon>Agaricineae</taxon>
        <taxon>Strophariaceae</taxon>
        <taxon>Galerina</taxon>
    </lineage>
</organism>
<dbReference type="AlphaFoldDB" id="A0A067T6N2"/>
<sequence>MASYTTTPSLNPSQPSTVSGQIPSSSEPHLPFTIPAQAATYNVKSNQNPPTNQSHI</sequence>
<keyword evidence="3" id="KW-1185">Reference proteome</keyword>
<gene>
    <name evidence="2" type="ORF">GALMADRAFT_224101</name>
</gene>
<accession>A0A067T6N2</accession>
<dbReference type="Proteomes" id="UP000027222">
    <property type="component" value="Unassembled WGS sequence"/>
</dbReference>